<dbReference type="InterPro" id="IPR010730">
    <property type="entry name" value="HET"/>
</dbReference>
<dbReference type="AlphaFoldDB" id="A0AAE0IUW9"/>
<proteinExistence type="predicted"/>
<dbReference type="Proteomes" id="UP001286456">
    <property type="component" value="Unassembled WGS sequence"/>
</dbReference>
<sequence length="680" mass="76405">MDPPSSPYDRPLGNDAIRLFQLTTSPSGCIQLNLERFFLSPESATSLPPFLATSYVWGTPPTHPADTPSIILNGTRTPILESAHGLFRAMLMPRNRKVFPPATTWWWMDCVCINQADIVERSAQVPLMSTIYRLAARTIIWLGEASADSDLAIQFLRVLSRCNPRSQVSEDPPEVREGAEASWQAVARLLERKWWERVWTLQEFLIGDNGTLFCGGDSSLTVNEVFKGVGRLWDWHQVKPSLIPRESYEKAWNRLRLLEWYAAGMPMPLVAMMAYTSTSRVSDPRDRIYSLLGLATEKDQRMAGQPDYRSDAAVLYARFAKSFVETYQSLDIVCVARALGDDVVEEEKEVGDRIGARLASWVPDWSLRRRYSPPVLCMASQSVGQHIGNFRPLHSVNFSCSYVASGNKRPKVTFSEDLREMTCAGVFLDYIDGLGGLKQVRKELVECVQSTSKTNAPMISDSDDAGDVRSTESRQAMCSLLFDCISRCLVLDRIDRYFRHPAPRSTYSREFRVLCQIAARNPADVYPTFSEWFKHNKNLRIGGITLEEAIQATASLGPMGTYLEPRQRASGDKLSELSQDIYAISGWRSFLSRSRDTTSSMGKRLIVTNGGLLGMAPREARKGDLVCVLLGCSIPLVLREVPGEETFTVVGECYVDGYMNGEVCERMEHHGRSIREFCLI</sequence>
<dbReference type="InterPro" id="IPR052895">
    <property type="entry name" value="HetReg/Transcr_Mod"/>
</dbReference>
<evidence type="ECO:0000313" key="2">
    <source>
        <dbReference type="EMBL" id="KAK3331733.1"/>
    </source>
</evidence>
<keyword evidence="3" id="KW-1185">Reference proteome</keyword>
<gene>
    <name evidence="2" type="ORF">B0T19DRAFT_85949</name>
</gene>
<protein>
    <submittedName>
        <fullName evidence="2">Heterokaryon incompatibility protein-domain-containing protein</fullName>
    </submittedName>
</protein>
<reference evidence="2" key="1">
    <citation type="journal article" date="2023" name="Mol. Phylogenet. Evol.">
        <title>Genome-scale phylogeny and comparative genomics of the fungal order Sordariales.</title>
        <authorList>
            <person name="Hensen N."/>
            <person name="Bonometti L."/>
            <person name="Westerberg I."/>
            <person name="Brannstrom I.O."/>
            <person name="Guillou S."/>
            <person name="Cros-Aarteil S."/>
            <person name="Calhoun S."/>
            <person name="Haridas S."/>
            <person name="Kuo A."/>
            <person name="Mondo S."/>
            <person name="Pangilinan J."/>
            <person name="Riley R."/>
            <person name="LaButti K."/>
            <person name="Andreopoulos B."/>
            <person name="Lipzen A."/>
            <person name="Chen C."/>
            <person name="Yan M."/>
            <person name="Daum C."/>
            <person name="Ng V."/>
            <person name="Clum A."/>
            <person name="Steindorff A."/>
            <person name="Ohm R.A."/>
            <person name="Martin F."/>
            <person name="Silar P."/>
            <person name="Natvig D.O."/>
            <person name="Lalanne C."/>
            <person name="Gautier V."/>
            <person name="Ament-Velasquez S.L."/>
            <person name="Kruys A."/>
            <person name="Hutchinson M.I."/>
            <person name="Powell A.J."/>
            <person name="Barry K."/>
            <person name="Miller A.N."/>
            <person name="Grigoriev I.V."/>
            <person name="Debuchy R."/>
            <person name="Gladieux P."/>
            <person name="Hiltunen Thoren M."/>
            <person name="Johannesson H."/>
        </authorList>
    </citation>
    <scope>NUCLEOTIDE SEQUENCE</scope>
    <source>
        <strain evidence="2">SMH4131-1</strain>
    </source>
</reference>
<dbReference type="PANTHER" id="PTHR24148">
    <property type="entry name" value="ANKYRIN REPEAT DOMAIN-CONTAINING PROTEIN 39 HOMOLOG-RELATED"/>
    <property type="match status" value="1"/>
</dbReference>
<dbReference type="Pfam" id="PF26639">
    <property type="entry name" value="Het-6_barrel"/>
    <property type="match status" value="1"/>
</dbReference>
<feature type="domain" description="Heterokaryon incompatibility" evidence="1">
    <location>
        <begin position="51"/>
        <end position="203"/>
    </location>
</feature>
<comment type="caution">
    <text evidence="2">The sequence shown here is derived from an EMBL/GenBank/DDBJ whole genome shotgun (WGS) entry which is preliminary data.</text>
</comment>
<name>A0AAE0IUW9_9PEZI</name>
<dbReference type="Pfam" id="PF06985">
    <property type="entry name" value="HET"/>
    <property type="match status" value="1"/>
</dbReference>
<reference evidence="2" key="2">
    <citation type="submission" date="2023-06" db="EMBL/GenBank/DDBJ databases">
        <authorList>
            <consortium name="Lawrence Berkeley National Laboratory"/>
            <person name="Haridas S."/>
            <person name="Hensen N."/>
            <person name="Bonometti L."/>
            <person name="Westerberg I."/>
            <person name="Brannstrom I.O."/>
            <person name="Guillou S."/>
            <person name="Cros-Aarteil S."/>
            <person name="Calhoun S."/>
            <person name="Kuo A."/>
            <person name="Mondo S."/>
            <person name="Pangilinan J."/>
            <person name="Riley R."/>
            <person name="Labutti K."/>
            <person name="Andreopoulos B."/>
            <person name="Lipzen A."/>
            <person name="Chen C."/>
            <person name="Yanf M."/>
            <person name="Daum C."/>
            <person name="Ng V."/>
            <person name="Clum A."/>
            <person name="Steindorff A."/>
            <person name="Ohm R."/>
            <person name="Martin F."/>
            <person name="Silar P."/>
            <person name="Natvig D."/>
            <person name="Lalanne C."/>
            <person name="Gautier V."/>
            <person name="Ament-Velasquez S.L."/>
            <person name="Kruys A."/>
            <person name="Hutchinson M.I."/>
            <person name="Powell A.J."/>
            <person name="Barry K."/>
            <person name="Miller A.N."/>
            <person name="Grigoriev I.V."/>
            <person name="Debuchy R."/>
            <person name="Gladieux P."/>
            <person name="Thoren M.H."/>
            <person name="Johannesson H."/>
        </authorList>
    </citation>
    <scope>NUCLEOTIDE SEQUENCE</scope>
    <source>
        <strain evidence="2">SMH4131-1</strain>
    </source>
</reference>
<evidence type="ECO:0000259" key="1">
    <source>
        <dbReference type="Pfam" id="PF06985"/>
    </source>
</evidence>
<organism evidence="2 3">
    <name type="scientific">Cercophora scortea</name>
    <dbReference type="NCBI Taxonomy" id="314031"/>
    <lineage>
        <taxon>Eukaryota</taxon>
        <taxon>Fungi</taxon>
        <taxon>Dikarya</taxon>
        <taxon>Ascomycota</taxon>
        <taxon>Pezizomycotina</taxon>
        <taxon>Sordariomycetes</taxon>
        <taxon>Sordariomycetidae</taxon>
        <taxon>Sordariales</taxon>
        <taxon>Lasiosphaeriaceae</taxon>
        <taxon>Cercophora</taxon>
    </lineage>
</organism>
<evidence type="ECO:0000313" key="3">
    <source>
        <dbReference type="Proteomes" id="UP001286456"/>
    </source>
</evidence>
<accession>A0AAE0IUW9</accession>
<dbReference type="EMBL" id="JAUEPO010000002">
    <property type="protein sequence ID" value="KAK3331733.1"/>
    <property type="molecule type" value="Genomic_DNA"/>
</dbReference>
<dbReference type="PANTHER" id="PTHR24148:SF64">
    <property type="entry name" value="HETEROKARYON INCOMPATIBILITY DOMAIN-CONTAINING PROTEIN"/>
    <property type="match status" value="1"/>
</dbReference>